<evidence type="ECO:0000256" key="11">
    <source>
        <dbReference type="ARBA" id="ARBA00023136"/>
    </source>
</evidence>
<evidence type="ECO:0000256" key="12">
    <source>
        <dbReference type="RuleBase" id="RU003661"/>
    </source>
</evidence>
<keyword evidence="11 13" id="KW-0472">Membrane</keyword>
<keyword evidence="5 12" id="KW-0138">CF(0)</keyword>
<dbReference type="GO" id="GO:0015078">
    <property type="term" value="F:proton transmembrane transporter activity"/>
    <property type="evidence" value="ECO:0007669"/>
    <property type="project" value="InterPro"/>
</dbReference>
<comment type="subunit">
    <text evidence="3">F-type ATPases have 2 components, CF(1) - the catalytic core - and CF(0) - the membrane proton channel.</text>
</comment>
<evidence type="ECO:0000313" key="14">
    <source>
        <dbReference type="EMBL" id="AOY39178.1"/>
    </source>
</evidence>
<keyword evidence="7 12" id="KW-0375">Hydrogen ion transport</keyword>
<proteinExistence type="inferred from homology"/>
<evidence type="ECO:0000256" key="2">
    <source>
        <dbReference type="ARBA" id="ARBA00008892"/>
    </source>
</evidence>
<name>A0A343A3Q0_9CUCU</name>
<sequence length="51" mass="6232">MPQMAPMNWISLFISFLIIYMFINTLNYFSFKYSFKPSKTLKSLISINWKW</sequence>
<dbReference type="GO" id="GO:0045259">
    <property type="term" value="C:proton-transporting ATP synthase complex"/>
    <property type="evidence" value="ECO:0007669"/>
    <property type="project" value="UniProtKB-KW"/>
</dbReference>
<keyword evidence="6 12" id="KW-0812">Transmembrane</keyword>
<keyword evidence="9 12" id="KW-0406">Ion transport</keyword>
<evidence type="ECO:0000256" key="9">
    <source>
        <dbReference type="ARBA" id="ARBA00023065"/>
    </source>
</evidence>
<evidence type="ECO:0000256" key="3">
    <source>
        <dbReference type="ARBA" id="ARBA00011291"/>
    </source>
</evidence>
<dbReference type="EMBL" id="KX035134">
    <property type="protein sequence ID" value="AOY39178.1"/>
    <property type="molecule type" value="Genomic_DNA"/>
</dbReference>
<gene>
    <name evidence="14" type="primary">atp8</name>
</gene>
<comment type="similarity">
    <text evidence="2 12">Belongs to the ATPase protein 8 family.</text>
</comment>
<keyword evidence="8 13" id="KW-1133">Transmembrane helix</keyword>
<evidence type="ECO:0000256" key="5">
    <source>
        <dbReference type="ARBA" id="ARBA00022547"/>
    </source>
</evidence>
<evidence type="ECO:0000256" key="7">
    <source>
        <dbReference type="ARBA" id="ARBA00022781"/>
    </source>
</evidence>
<accession>A0A343A3Q0</accession>
<evidence type="ECO:0000256" key="1">
    <source>
        <dbReference type="ARBA" id="ARBA00004304"/>
    </source>
</evidence>
<dbReference type="RefSeq" id="YP_009441659.1">
    <property type="nucleotide sequence ID" value="NC_036267.1"/>
</dbReference>
<keyword evidence="10 12" id="KW-0496">Mitochondrion</keyword>
<keyword evidence="4 12" id="KW-0813">Transport</keyword>
<dbReference type="GO" id="GO:0015986">
    <property type="term" value="P:proton motive force-driven ATP synthesis"/>
    <property type="evidence" value="ECO:0007669"/>
    <property type="project" value="InterPro"/>
</dbReference>
<feature type="transmembrane region" description="Helical" evidence="13">
    <location>
        <begin position="6"/>
        <end position="29"/>
    </location>
</feature>
<reference evidence="14" key="1">
    <citation type="submission" date="2016-04" db="EMBL/GenBank/DDBJ databases">
        <title>Mitochondria of unsequenced beetle families.</title>
        <authorList>
            <person name="Linard B."/>
            <person name="Andujar C."/>
            <person name="Arribas P."/>
            <person name="Vogler A.P."/>
        </authorList>
    </citation>
    <scope>NUCLEOTIDE SEQUENCE</scope>
</reference>
<dbReference type="GeneID" id="34947350"/>
<dbReference type="GO" id="GO:0031966">
    <property type="term" value="C:mitochondrial membrane"/>
    <property type="evidence" value="ECO:0007669"/>
    <property type="project" value="UniProtKB-SubCell"/>
</dbReference>
<evidence type="ECO:0000256" key="13">
    <source>
        <dbReference type="SAM" id="Phobius"/>
    </source>
</evidence>
<evidence type="ECO:0000256" key="4">
    <source>
        <dbReference type="ARBA" id="ARBA00022448"/>
    </source>
</evidence>
<evidence type="ECO:0000256" key="8">
    <source>
        <dbReference type="ARBA" id="ARBA00022989"/>
    </source>
</evidence>
<dbReference type="AlphaFoldDB" id="A0A343A3Q0"/>
<evidence type="ECO:0000256" key="6">
    <source>
        <dbReference type="ARBA" id="ARBA00022692"/>
    </source>
</evidence>
<organism evidence="14">
    <name type="scientific">Byturus ochraceus</name>
    <dbReference type="NCBI Taxonomy" id="153018"/>
    <lineage>
        <taxon>Eukaryota</taxon>
        <taxon>Metazoa</taxon>
        <taxon>Ecdysozoa</taxon>
        <taxon>Arthropoda</taxon>
        <taxon>Hexapoda</taxon>
        <taxon>Insecta</taxon>
        <taxon>Pterygota</taxon>
        <taxon>Neoptera</taxon>
        <taxon>Endopterygota</taxon>
        <taxon>Coleoptera</taxon>
        <taxon>Polyphaga</taxon>
        <taxon>Cucujiformia</taxon>
        <taxon>Byturidae</taxon>
        <taxon>Byturus</taxon>
    </lineage>
</organism>
<comment type="subcellular location">
    <subcellularLocation>
        <location evidence="1 12">Mitochondrion membrane</location>
        <topology evidence="1 12">Single-pass membrane protein</topology>
    </subcellularLocation>
</comment>
<evidence type="ECO:0000256" key="10">
    <source>
        <dbReference type="ARBA" id="ARBA00023128"/>
    </source>
</evidence>
<dbReference type="Pfam" id="PF00895">
    <property type="entry name" value="ATP-synt_8"/>
    <property type="match status" value="1"/>
</dbReference>
<dbReference type="InterPro" id="IPR001421">
    <property type="entry name" value="ATP8_metazoa"/>
</dbReference>
<geneLocation type="mitochondrion" evidence="14"/>
<protein>
    <recommendedName>
        <fullName evidence="12">ATP synthase complex subunit 8</fullName>
    </recommendedName>
</protein>